<feature type="transmembrane region" description="Helical" evidence="2">
    <location>
        <begin position="210"/>
        <end position="235"/>
    </location>
</feature>
<name>A0A6L5R3S4_9MICO</name>
<gene>
    <name evidence="4" type="ORF">GJR97_08235</name>
</gene>
<protein>
    <submittedName>
        <fullName evidence="4">Phosphatase PAP2 family protein</fullName>
    </submittedName>
</protein>
<dbReference type="Pfam" id="PF01569">
    <property type="entry name" value="PAP2"/>
    <property type="match status" value="1"/>
</dbReference>
<dbReference type="Gene3D" id="1.20.144.10">
    <property type="entry name" value="Phosphatidic acid phosphatase type 2/haloperoxidase"/>
    <property type="match status" value="1"/>
</dbReference>
<feature type="transmembrane region" description="Helical" evidence="2">
    <location>
        <begin position="241"/>
        <end position="258"/>
    </location>
</feature>
<evidence type="ECO:0000259" key="3">
    <source>
        <dbReference type="SMART" id="SM00014"/>
    </source>
</evidence>
<dbReference type="InterPro" id="IPR000326">
    <property type="entry name" value="PAP2/HPO"/>
</dbReference>
<keyword evidence="2" id="KW-0812">Transmembrane</keyword>
<keyword evidence="2" id="KW-1133">Transmembrane helix</keyword>
<keyword evidence="5" id="KW-1185">Reference proteome</keyword>
<evidence type="ECO:0000313" key="5">
    <source>
        <dbReference type="Proteomes" id="UP000476511"/>
    </source>
</evidence>
<dbReference type="SMART" id="SM00014">
    <property type="entry name" value="acidPPc"/>
    <property type="match status" value="1"/>
</dbReference>
<feature type="transmembrane region" description="Helical" evidence="2">
    <location>
        <begin position="103"/>
        <end position="136"/>
    </location>
</feature>
<proteinExistence type="predicted"/>
<evidence type="ECO:0000256" key="2">
    <source>
        <dbReference type="SAM" id="Phobius"/>
    </source>
</evidence>
<dbReference type="PANTHER" id="PTHR14969:SF13">
    <property type="entry name" value="AT30094P"/>
    <property type="match status" value="1"/>
</dbReference>
<feature type="transmembrane region" description="Helical" evidence="2">
    <location>
        <begin position="184"/>
        <end position="203"/>
    </location>
</feature>
<organism evidence="4 5">
    <name type="scientific">Agromyces kandeliae</name>
    <dbReference type="NCBI Taxonomy" id="2666141"/>
    <lineage>
        <taxon>Bacteria</taxon>
        <taxon>Bacillati</taxon>
        <taxon>Actinomycetota</taxon>
        <taxon>Actinomycetes</taxon>
        <taxon>Micrococcales</taxon>
        <taxon>Microbacteriaceae</taxon>
        <taxon>Agromyces</taxon>
    </lineage>
</organism>
<sequence>MAEPGAGTQDGEAREGAPTSTGSGDARSQRDDRGRWQRFHERFIVEERYLSARARRNLYVVAAALVAVGLVGFFVVLDSILESDDLSYIDAPIEAWFDSGRTAWLTTFMIVLAVGFGPVAMPIIILVTTVAWGVFAKHAWRPLLLAGGMILGVIVVQLLAPLIARDRPPADEMLFGYDPTSSFPSGHVMGVADFLFIGTYLVFSRHRRPVVTALAFVAAAAVVLLTAACRIYLGYHWATDALGSIFLSLVVLGLVIAVDTWRTVRVGTAEQIEESDRRPEAWGRDERS</sequence>
<comment type="caution">
    <text evidence="4">The sequence shown here is derived from an EMBL/GenBank/DDBJ whole genome shotgun (WGS) entry which is preliminary data.</text>
</comment>
<feature type="region of interest" description="Disordered" evidence="1">
    <location>
        <begin position="1"/>
        <end position="33"/>
    </location>
</feature>
<evidence type="ECO:0000256" key="1">
    <source>
        <dbReference type="SAM" id="MobiDB-lite"/>
    </source>
</evidence>
<feature type="transmembrane region" description="Helical" evidence="2">
    <location>
        <begin position="58"/>
        <end position="77"/>
    </location>
</feature>
<accession>A0A6L5R3S4</accession>
<feature type="transmembrane region" description="Helical" evidence="2">
    <location>
        <begin position="143"/>
        <end position="164"/>
    </location>
</feature>
<dbReference type="CDD" id="cd03392">
    <property type="entry name" value="PAP2_like_2"/>
    <property type="match status" value="1"/>
</dbReference>
<dbReference type="RefSeq" id="WP_324613291.1">
    <property type="nucleotide sequence ID" value="NZ_WKJD01000012.1"/>
</dbReference>
<dbReference type="EMBL" id="WKJD01000012">
    <property type="protein sequence ID" value="MRX43717.1"/>
    <property type="molecule type" value="Genomic_DNA"/>
</dbReference>
<dbReference type="InterPro" id="IPR036938">
    <property type="entry name" value="PAP2/HPO_sf"/>
</dbReference>
<keyword evidence="2" id="KW-0472">Membrane</keyword>
<feature type="domain" description="Phosphatidic acid phosphatase type 2/haloperoxidase" evidence="3">
    <location>
        <begin position="141"/>
        <end position="256"/>
    </location>
</feature>
<dbReference type="PANTHER" id="PTHR14969">
    <property type="entry name" value="SPHINGOSINE-1-PHOSPHATE PHOSPHOHYDROLASE"/>
    <property type="match status" value="1"/>
</dbReference>
<dbReference type="AlphaFoldDB" id="A0A6L5R3S4"/>
<dbReference type="SUPFAM" id="SSF48317">
    <property type="entry name" value="Acid phosphatase/Vanadium-dependent haloperoxidase"/>
    <property type="match status" value="1"/>
</dbReference>
<dbReference type="Proteomes" id="UP000476511">
    <property type="component" value="Unassembled WGS sequence"/>
</dbReference>
<reference evidence="4 5" key="1">
    <citation type="submission" date="2019-11" db="EMBL/GenBank/DDBJ databases">
        <title>Agromyces kandeliae sp. nov., isolated from mangrove soil.</title>
        <authorList>
            <person name="Wang R."/>
        </authorList>
    </citation>
    <scope>NUCLEOTIDE SEQUENCE [LARGE SCALE GENOMIC DNA]</scope>
    <source>
        <strain evidence="4 5">Q22</strain>
    </source>
</reference>
<evidence type="ECO:0000313" key="4">
    <source>
        <dbReference type="EMBL" id="MRX43717.1"/>
    </source>
</evidence>